<evidence type="ECO:0000256" key="1">
    <source>
        <dbReference type="SAM" id="MobiDB-lite"/>
    </source>
</evidence>
<protein>
    <submittedName>
        <fullName evidence="2">Uncharacterized protein</fullName>
    </submittedName>
</protein>
<name>A0A4R2JCH6_9PSEU</name>
<evidence type="ECO:0000313" key="2">
    <source>
        <dbReference type="EMBL" id="TCO57271.1"/>
    </source>
</evidence>
<feature type="region of interest" description="Disordered" evidence="1">
    <location>
        <begin position="271"/>
        <end position="313"/>
    </location>
</feature>
<reference evidence="2 3" key="1">
    <citation type="submission" date="2019-03" db="EMBL/GenBank/DDBJ databases">
        <title>Genomic Encyclopedia of Type Strains, Phase IV (KMG-IV): sequencing the most valuable type-strain genomes for metagenomic binning, comparative biology and taxonomic classification.</title>
        <authorList>
            <person name="Goeker M."/>
        </authorList>
    </citation>
    <scope>NUCLEOTIDE SEQUENCE [LARGE SCALE GENOMIC DNA]</scope>
    <source>
        <strain evidence="2 3">DSM 45934</strain>
    </source>
</reference>
<sequence>MVDWKTDEEILGAANTLKDTFVAMLNDEVPASGYPRAEVDGLWRDKDIYMTVDPQKVYDEYNRVFKIALNVGDNYDAVGELRQSVRYLNNWTGDASVAFKKQIDAVEEFCRNVRERMLHGLLGLAATYAVAVQGRATFHALLMATDAAGHNEMDDQKKEDTKLKSALLFDMVGGIMGGSPEKLLHSTLESVVEMGKDFVDRAIEGNSAHEVMDSYRRAADALNDQFRHSIDHITKAFYDQTVDADGPADMVKPLPPKCDIRSPDFRYENFENTVHNPGPIGPSVEDERKKYVAEKSQQSEIDKRMNPGGKREI</sequence>
<keyword evidence="3" id="KW-1185">Reference proteome</keyword>
<evidence type="ECO:0000313" key="3">
    <source>
        <dbReference type="Proteomes" id="UP000295680"/>
    </source>
</evidence>
<dbReference type="OrthoDB" id="9838685at2"/>
<gene>
    <name evidence="2" type="ORF">EV192_106748</name>
</gene>
<feature type="compositionally biased region" description="Basic and acidic residues" evidence="1">
    <location>
        <begin position="300"/>
        <end position="313"/>
    </location>
</feature>
<dbReference type="Proteomes" id="UP000295680">
    <property type="component" value="Unassembled WGS sequence"/>
</dbReference>
<organism evidence="2 3">
    <name type="scientific">Actinocrispum wychmicini</name>
    <dbReference type="NCBI Taxonomy" id="1213861"/>
    <lineage>
        <taxon>Bacteria</taxon>
        <taxon>Bacillati</taxon>
        <taxon>Actinomycetota</taxon>
        <taxon>Actinomycetes</taxon>
        <taxon>Pseudonocardiales</taxon>
        <taxon>Pseudonocardiaceae</taxon>
        <taxon>Actinocrispum</taxon>
    </lineage>
</organism>
<dbReference type="EMBL" id="SLWS01000006">
    <property type="protein sequence ID" value="TCO57271.1"/>
    <property type="molecule type" value="Genomic_DNA"/>
</dbReference>
<proteinExistence type="predicted"/>
<accession>A0A4R2JCH6</accession>
<dbReference type="AlphaFoldDB" id="A0A4R2JCH6"/>
<comment type="caution">
    <text evidence="2">The sequence shown here is derived from an EMBL/GenBank/DDBJ whole genome shotgun (WGS) entry which is preliminary data.</text>
</comment>
<dbReference type="RefSeq" id="WP_132121176.1">
    <property type="nucleotide sequence ID" value="NZ_SLWS01000006.1"/>
</dbReference>